<dbReference type="Pfam" id="PF12836">
    <property type="entry name" value="HHH_3"/>
    <property type="match status" value="1"/>
</dbReference>
<evidence type="ECO:0008006" key="4">
    <source>
        <dbReference type="Google" id="ProtNLM"/>
    </source>
</evidence>
<dbReference type="InterPro" id="IPR051675">
    <property type="entry name" value="Endo/Exo/Phosphatase_dom_1"/>
</dbReference>
<keyword evidence="2" id="KW-1133">Transmembrane helix</keyword>
<dbReference type="PANTHER" id="PTHR21180:SF32">
    <property type="entry name" value="ENDONUCLEASE_EXONUCLEASE_PHOSPHATASE FAMILY DOMAIN-CONTAINING PROTEIN 1"/>
    <property type="match status" value="1"/>
</dbReference>
<proteinExistence type="predicted"/>
<protein>
    <recommendedName>
        <fullName evidence="4">Helix-hairpin-helix DNA-binding motif class 1 domain-containing protein</fullName>
    </recommendedName>
</protein>
<dbReference type="SUPFAM" id="SSF47781">
    <property type="entry name" value="RuvA domain 2-like"/>
    <property type="match status" value="2"/>
</dbReference>
<dbReference type="EMBL" id="VSSQ01000066">
    <property type="protein sequence ID" value="MPL72480.1"/>
    <property type="molecule type" value="Genomic_DNA"/>
</dbReference>
<feature type="transmembrane region" description="Helical" evidence="2">
    <location>
        <begin position="12"/>
        <end position="32"/>
    </location>
</feature>
<sequence length="251" mass="28183">MSRDVRKTRSYARGVVTLIFFVLAVQVAIFTIKSYENTKTVVLQGESVSGALSPESDKAEKPEVSETANPVKNGSDYQPKRRKEAYVPRNPEEIREEQKPEERAHSEAYVPIDLKSLSSRAKLELNSADSSDLVSLPGIGPFFASKILDYRRRLGGFAFKEQLMEVYGIDRERFSVFGDRVWADTTLISRINLSEATQDELSENPYIGSYAARAIIKFREIEGSGAATLAALVANRIIKAELVKILKYYFE</sequence>
<evidence type="ECO:0000256" key="1">
    <source>
        <dbReference type="SAM" id="MobiDB-lite"/>
    </source>
</evidence>
<feature type="compositionally biased region" description="Polar residues" evidence="1">
    <location>
        <begin position="66"/>
        <end position="76"/>
    </location>
</feature>
<feature type="compositionally biased region" description="Basic and acidic residues" evidence="1">
    <location>
        <begin position="84"/>
        <end position="105"/>
    </location>
</feature>
<dbReference type="Gene3D" id="1.10.150.280">
    <property type="entry name" value="AF1531-like domain"/>
    <property type="match status" value="1"/>
</dbReference>
<comment type="caution">
    <text evidence="3">The sequence shown here is derived from an EMBL/GenBank/DDBJ whole genome shotgun (WGS) entry which is preliminary data.</text>
</comment>
<keyword evidence="2" id="KW-0472">Membrane</keyword>
<evidence type="ECO:0000313" key="3">
    <source>
        <dbReference type="EMBL" id="MPL72480.1"/>
    </source>
</evidence>
<dbReference type="AlphaFoldDB" id="A0A644U009"/>
<dbReference type="InterPro" id="IPR010994">
    <property type="entry name" value="RuvA_2-like"/>
</dbReference>
<evidence type="ECO:0000256" key="2">
    <source>
        <dbReference type="SAM" id="Phobius"/>
    </source>
</evidence>
<gene>
    <name evidence="3" type="ORF">SDC9_18265</name>
</gene>
<keyword evidence="2" id="KW-0812">Transmembrane</keyword>
<dbReference type="PANTHER" id="PTHR21180">
    <property type="entry name" value="ENDONUCLEASE/EXONUCLEASE/PHOSPHATASE FAMILY DOMAIN-CONTAINING PROTEIN 1"/>
    <property type="match status" value="1"/>
</dbReference>
<organism evidence="3">
    <name type="scientific">bioreactor metagenome</name>
    <dbReference type="NCBI Taxonomy" id="1076179"/>
    <lineage>
        <taxon>unclassified sequences</taxon>
        <taxon>metagenomes</taxon>
        <taxon>ecological metagenomes</taxon>
    </lineage>
</organism>
<feature type="compositionally biased region" description="Basic and acidic residues" evidence="1">
    <location>
        <begin position="55"/>
        <end position="64"/>
    </location>
</feature>
<name>A0A644U009_9ZZZZ</name>
<reference evidence="3" key="1">
    <citation type="submission" date="2019-08" db="EMBL/GenBank/DDBJ databases">
        <authorList>
            <person name="Kucharzyk K."/>
            <person name="Murdoch R.W."/>
            <person name="Higgins S."/>
            <person name="Loffler F."/>
        </authorList>
    </citation>
    <scope>NUCLEOTIDE SEQUENCE</scope>
</reference>
<accession>A0A644U009</accession>
<feature type="region of interest" description="Disordered" evidence="1">
    <location>
        <begin position="50"/>
        <end position="105"/>
    </location>
</feature>